<dbReference type="PIRSF" id="PIRSF005639">
    <property type="entry name" value="Glut_amidoT_SNO"/>
    <property type="match status" value="1"/>
</dbReference>
<dbReference type="GO" id="GO:0016829">
    <property type="term" value="F:lyase activity"/>
    <property type="evidence" value="ECO:0007669"/>
    <property type="project" value="UniProtKB-KW"/>
</dbReference>
<dbReference type="CDD" id="cd01749">
    <property type="entry name" value="GATase1_PB"/>
    <property type="match status" value="1"/>
</dbReference>
<comment type="similarity">
    <text evidence="1">Belongs to the glutaminase PdxT/SNO family.</text>
</comment>
<evidence type="ECO:0000256" key="5">
    <source>
        <dbReference type="ARBA" id="ARBA00022962"/>
    </source>
</evidence>
<evidence type="ECO:0000256" key="1">
    <source>
        <dbReference type="ARBA" id="ARBA00008345"/>
    </source>
</evidence>
<dbReference type="EnsemblMetazoa" id="G6836.1">
    <property type="protein sequence ID" value="G6836.1:cds"/>
    <property type="gene ID" value="G6836"/>
</dbReference>
<keyword evidence="4" id="KW-0663">Pyridoxal phosphate</keyword>
<organism evidence="10 11">
    <name type="scientific">Magallana gigas</name>
    <name type="common">Pacific oyster</name>
    <name type="synonym">Crassostrea gigas</name>
    <dbReference type="NCBI Taxonomy" id="29159"/>
    <lineage>
        <taxon>Eukaryota</taxon>
        <taxon>Metazoa</taxon>
        <taxon>Spiralia</taxon>
        <taxon>Lophotrochozoa</taxon>
        <taxon>Mollusca</taxon>
        <taxon>Bivalvia</taxon>
        <taxon>Autobranchia</taxon>
        <taxon>Pteriomorphia</taxon>
        <taxon>Ostreida</taxon>
        <taxon>Ostreoidea</taxon>
        <taxon>Ostreidae</taxon>
        <taxon>Magallana</taxon>
    </lineage>
</organism>
<dbReference type="OrthoDB" id="2039at2759"/>
<evidence type="ECO:0000256" key="2">
    <source>
        <dbReference type="ARBA" id="ARBA00012918"/>
    </source>
</evidence>
<keyword evidence="11" id="KW-1185">Reference proteome</keyword>
<evidence type="ECO:0000313" key="10">
    <source>
        <dbReference type="EnsemblMetazoa" id="G6836.9:cds"/>
    </source>
</evidence>
<evidence type="ECO:0000256" key="6">
    <source>
        <dbReference type="ARBA" id="ARBA00023239"/>
    </source>
</evidence>
<sequence length="235" mass="26242">MPLLTECGHTDSVRIGILEVQGAFLEHKIALLKAKEKLQLVTPIEISEVRHQSHVTSSLDGIIIPGGESTTISLFLKRNNMVEPLKKWIEDRNHVTWGTCAGMIILAKQNENQKIGGQPTLGVMDTDVSRNFFGRQVNSFEADISLSDSFLKVCPGEKTFHGVFIRAPAVVQTFSPKVEVLASLKRADMSEPVIVAVQQDNVMATAFHPELTEDVRWHQYFIERVYKNKQAMTGT</sequence>
<protein>
    <recommendedName>
        <fullName evidence="2">glutaminase</fullName>
        <ecNumber evidence="2">3.5.1.2</ecNumber>
    </recommendedName>
</protein>
<feature type="binding site" evidence="9">
    <location>
        <begin position="67"/>
        <end position="69"/>
    </location>
    <ligand>
        <name>L-glutamine</name>
        <dbReference type="ChEBI" id="CHEBI:58359"/>
    </ligand>
</feature>
<evidence type="ECO:0000256" key="9">
    <source>
        <dbReference type="PIRSR" id="PIRSR005639-2"/>
    </source>
</evidence>
<dbReference type="Proteomes" id="UP000005408">
    <property type="component" value="Unassembled WGS sequence"/>
</dbReference>
<dbReference type="GO" id="GO:0042823">
    <property type="term" value="P:pyridoxal phosphate biosynthetic process"/>
    <property type="evidence" value="ECO:0007669"/>
    <property type="project" value="InterPro"/>
</dbReference>
<dbReference type="GO" id="GO:1903600">
    <property type="term" value="C:glutaminase complex"/>
    <property type="evidence" value="ECO:0007669"/>
    <property type="project" value="TreeGrafter"/>
</dbReference>
<dbReference type="PROSITE" id="PS01236">
    <property type="entry name" value="PDXT_SNO_1"/>
    <property type="match status" value="1"/>
</dbReference>
<reference evidence="10" key="1">
    <citation type="submission" date="2022-08" db="UniProtKB">
        <authorList>
            <consortium name="EnsemblMetazoa"/>
        </authorList>
    </citation>
    <scope>IDENTIFICATION</scope>
    <source>
        <strain evidence="10">05x7-T-G4-1.051#20</strain>
    </source>
</reference>
<dbReference type="EnsemblMetazoa" id="G6836.8">
    <property type="protein sequence ID" value="G6836.8:cds"/>
    <property type="gene ID" value="G6836"/>
</dbReference>
<dbReference type="EnsemblMetazoa" id="G6836.10">
    <property type="protein sequence ID" value="G6836.10:cds"/>
    <property type="gene ID" value="G6836"/>
</dbReference>
<dbReference type="FunFam" id="3.40.50.880:FF:000041">
    <property type="entry name" value="Glutamine amidotransferase subunit pdxT, putative"/>
    <property type="match status" value="1"/>
</dbReference>
<feature type="binding site" evidence="9">
    <location>
        <begin position="165"/>
        <end position="166"/>
    </location>
    <ligand>
        <name>L-glutamine</name>
        <dbReference type="ChEBI" id="CHEBI:58359"/>
    </ligand>
</feature>
<accession>A0A8W8NQX2</accession>
<dbReference type="InterPro" id="IPR021196">
    <property type="entry name" value="PdxT/SNO_CS"/>
</dbReference>
<evidence type="ECO:0000256" key="8">
    <source>
        <dbReference type="PIRSR" id="PIRSR005639-1"/>
    </source>
</evidence>
<dbReference type="EnsemblMetazoa" id="G6836.2">
    <property type="protein sequence ID" value="G6836.2:cds"/>
    <property type="gene ID" value="G6836"/>
</dbReference>
<keyword evidence="5" id="KW-0315">Glutamine amidotransferase</keyword>
<dbReference type="GO" id="GO:0004359">
    <property type="term" value="F:glutaminase activity"/>
    <property type="evidence" value="ECO:0007669"/>
    <property type="project" value="UniProtKB-EC"/>
</dbReference>
<dbReference type="GO" id="GO:0005829">
    <property type="term" value="C:cytosol"/>
    <property type="evidence" value="ECO:0007669"/>
    <property type="project" value="TreeGrafter"/>
</dbReference>
<evidence type="ECO:0000313" key="11">
    <source>
        <dbReference type="Proteomes" id="UP000005408"/>
    </source>
</evidence>
<feature type="active site" description="Charge relay system" evidence="8">
    <location>
        <position position="208"/>
    </location>
</feature>
<dbReference type="EnsemblMetazoa" id="G6836.13">
    <property type="protein sequence ID" value="G6836.13:cds"/>
    <property type="gene ID" value="G6836"/>
</dbReference>
<keyword evidence="3" id="KW-0378">Hydrolase</keyword>
<proteinExistence type="inferred from homology"/>
<name>A0A8W8NQX2_MAGGI</name>
<dbReference type="EnsemblMetazoa" id="G6836.9">
    <property type="protein sequence ID" value="G6836.9:cds"/>
    <property type="gene ID" value="G6836"/>
</dbReference>
<dbReference type="Gene3D" id="3.40.50.880">
    <property type="match status" value="1"/>
</dbReference>
<dbReference type="HAMAP" id="MF_01615">
    <property type="entry name" value="PdxT"/>
    <property type="match status" value="1"/>
</dbReference>
<dbReference type="PANTHER" id="PTHR31559:SF0">
    <property type="entry name" value="PYRIDOXAL 5'-PHOSPHATE SYNTHASE SUBUNIT SNO1-RELATED"/>
    <property type="match status" value="1"/>
</dbReference>
<dbReference type="PROSITE" id="PS51273">
    <property type="entry name" value="GATASE_TYPE_1"/>
    <property type="match status" value="1"/>
</dbReference>
<dbReference type="InterPro" id="IPR029062">
    <property type="entry name" value="Class_I_gatase-like"/>
</dbReference>
<dbReference type="EC" id="3.5.1.2" evidence="2"/>
<evidence type="ECO:0000256" key="3">
    <source>
        <dbReference type="ARBA" id="ARBA00022801"/>
    </source>
</evidence>
<dbReference type="OMA" id="GMIMLAD"/>
<feature type="active site" description="Charge relay system" evidence="8">
    <location>
        <position position="210"/>
    </location>
</feature>
<dbReference type="SUPFAM" id="SSF52317">
    <property type="entry name" value="Class I glutamine amidotransferase-like"/>
    <property type="match status" value="1"/>
</dbReference>
<evidence type="ECO:0000256" key="7">
    <source>
        <dbReference type="ARBA" id="ARBA00049534"/>
    </source>
</evidence>
<evidence type="ECO:0000256" key="4">
    <source>
        <dbReference type="ARBA" id="ARBA00022898"/>
    </source>
</evidence>
<keyword evidence="6" id="KW-0456">Lyase</keyword>
<feature type="active site" description="Nucleophile" evidence="8">
    <location>
        <position position="100"/>
    </location>
</feature>
<dbReference type="GO" id="GO:0008614">
    <property type="term" value="P:pyridoxine metabolic process"/>
    <property type="evidence" value="ECO:0007669"/>
    <property type="project" value="TreeGrafter"/>
</dbReference>
<dbReference type="Pfam" id="PF01174">
    <property type="entry name" value="SNO"/>
    <property type="match status" value="1"/>
</dbReference>
<dbReference type="InterPro" id="IPR002161">
    <property type="entry name" value="PdxT/SNO"/>
</dbReference>
<dbReference type="EnsemblMetazoa" id="G6836.14">
    <property type="protein sequence ID" value="G6836.14:cds"/>
    <property type="gene ID" value="G6836"/>
</dbReference>
<dbReference type="PANTHER" id="PTHR31559">
    <property type="entry name" value="PYRIDOXAL 5'-PHOSPHATE SYNTHASE SUBUNIT SNO"/>
    <property type="match status" value="1"/>
</dbReference>
<comment type="catalytic activity">
    <reaction evidence="7">
        <text>L-glutamine + H2O = L-glutamate + NH4(+)</text>
        <dbReference type="Rhea" id="RHEA:15889"/>
        <dbReference type="ChEBI" id="CHEBI:15377"/>
        <dbReference type="ChEBI" id="CHEBI:28938"/>
        <dbReference type="ChEBI" id="CHEBI:29985"/>
        <dbReference type="ChEBI" id="CHEBI:58359"/>
        <dbReference type="EC" id="3.5.1.2"/>
    </reaction>
</comment>
<dbReference type="NCBIfam" id="TIGR03800">
    <property type="entry name" value="PLP_synth_Pdx2"/>
    <property type="match status" value="1"/>
</dbReference>
<dbReference type="AlphaFoldDB" id="A0A8W8NQX2"/>
<feature type="binding site" evidence="9">
    <location>
        <position position="130"/>
    </location>
    <ligand>
        <name>L-glutamine</name>
        <dbReference type="ChEBI" id="CHEBI:58359"/>
    </ligand>
</feature>
<dbReference type="PROSITE" id="PS51130">
    <property type="entry name" value="PDXT_SNO_2"/>
    <property type="match status" value="1"/>
</dbReference>